<dbReference type="InterPro" id="IPR023372">
    <property type="entry name" value="Rest_endonuc_II_EcoRII_N"/>
</dbReference>
<keyword evidence="4" id="KW-0255">Endonuclease</keyword>
<dbReference type="InterPro" id="IPR015300">
    <property type="entry name" value="DNA-bd_pseudobarrel_sf"/>
</dbReference>
<evidence type="ECO:0000313" key="5">
    <source>
        <dbReference type="Proteomes" id="UP000271010"/>
    </source>
</evidence>
<dbReference type="SUPFAM" id="SSF101936">
    <property type="entry name" value="DNA-binding pseudobarrel domain"/>
    <property type="match status" value="1"/>
</dbReference>
<dbReference type="Gene3D" id="3.40.91.80">
    <property type="match status" value="1"/>
</dbReference>
<evidence type="ECO:0000259" key="2">
    <source>
        <dbReference type="Pfam" id="PF09019"/>
    </source>
</evidence>
<proteinExistence type="predicted"/>
<dbReference type="Pfam" id="PF09019">
    <property type="entry name" value="EcoRII-C"/>
    <property type="match status" value="1"/>
</dbReference>
<dbReference type="SUPFAM" id="SSF52980">
    <property type="entry name" value="Restriction endonuclease-like"/>
    <property type="match status" value="1"/>
</dbReference>
<keyword evidence="5" id="KW-1185">Reference proteome</keyword>
<comment type="caution">
    <text evidence="4">The sequence shown here is derived from an EMBL/GenBank/DDBJ whole genome shotgun (WGS) entry which is preliminary data.</text>
</comment>
<keyword evidence="4" id="KW-0378">Hydrolase</keyword>
<sequence>MDIRAEIDSFVQPNFCFMATPIGDRAIEDAQAYGKAILKYISPNDLGLTGGHQKGYYLPKAVWELFTPNPPIKGVNAKSWPSVLWQDGTVTESCITWYGTGTRSEYRLTRFGREFLWLTPDNLGSLLVLIPISHTEMRAYVLDIEDDILDIQSSLGIEIEFGKNWAAYIRGEEEEPETESECIERKFREFTTNLDAFPTSGAISTGTQRILLECLSKFNQLSLDKKIMELVDFEYKLFKRIERLLLQDQIVRVFSDVDDFVATANSITNRRKSRAGHSFEHHTEFLLRLAGIPFESQAKIEGNKKPDILIPSKEAYEDSKYPAEKLRMIGIKTTCKDRWRQVLNEANRVPNKHIITMQKGISSNQLQEMEDEGVTLVVPQDLHTQYPPEWRSRIKTLEEFVSELKADLEIGDGRTQQGTAELQYVPNQVQGHQARNGNKAPSSQLGLSF</sequence>
<organism evidence="4 5">
    <name type="scientific">Rufibacter immobilis</name>
    <dbReference type="NCBI Taxonomy" id="1348778"/>
    <lineage>
        <taxon>Bacteria</taxon>
        <taxon>Pseudomonadati</taxon>
        <taxon>Bacteroidota</taxon>
        <taxon>Cytophagia</taxon>
        <taxon>Cytophagales</taxon>
        <taxon>Hymenobacteraceae</taxon>
        <taxon>Rufibacter</taxon>
    </lineage>
</organism>
<dbReference type="Gene3D" id="2.40.330.10">
    <property type="entry name" value="DNA-binding pseudobarrel domain"/>
    <property type="match status" value="1"/>
</dbReference>
<dbReference type="GO" id="GO:0009036">
    <property type="term" value="F:type II site-specific deoxyribonuclease activity"/>
    <property type="evidence" value="ECO:0007669"/>
    <property type="project" value="InterPro"/>
</dbReference>
<name>A0A3M9N4J1_9BACT</name>
<dbReference type="Proteomes" id="UP000271010">
    <property type="component" value="Unassembled WGS sequence"/>
</dbReference>
<dbReference type="GO" id="GO:0003677">
    <property type="term" value="F:DNA binding"/>
    <property type="evidence" value="ECO:0007669"/>
    <property type="project" value="InterPro"/>
</dbReference>
<protein>
    <submittedName>
        <fullName evidence="4">Restriction endonuclease</fullName>
    </submittedName>
</protein>
<feature type="domain" description="Restriction endonuclease type II EcoRII N-terminal" evidence="3">
    <location>
        <begin position="38"/>
        <end position="150"/>
    </location>
</feature>
<dbReference type="Pfam" id="PF09217">
    <property type="entry name" value="EcoRII-N"/>
    <property type="match status" value="1"/>
</dbReference>
<dbReference type="InterPro" id="IPR038365">
    <property type="entry name" value="EcoRII_C_sf"/>
</dbReference>
<dbReference type="GO" id="GO:0009307">
    <property type="term" value="P:DNA restriction-modification system"/>
    <property type="evidence" value="ECO:0007669"/>
    <property type="project" value="InterPro"/>
</dbReference>
<evidence type="ECO:0000259" key="3">
    <source>
        <dbReference type="Pfam" id="PF09217"/>
    </source>
</evidence>
<evidence type="ECO:0000256" key="1">
    <source>
        <dbReference type="SAM" id="MobiDB-lite"/>
    </source>
</evidence>
<dbReference type="InterPro" id="IPR015109">
    <property type="entry name" value="Restrct_endonuc_II_EcoRII_C"/>
</dbReference>
<keyword evidence="4" id="KW-0540">Nuclease</keyword>
<dbReference type="EMBL" id="RJJE01000002">
    <property type="protein sequence ID" value="RNI32237.1"/>
    <property type="molecule type" value="Genomic_DNA"/>
</dbReference>
<evidence type="ECO:0000313" key="4">
    <source>
        <dbReference type="EMBL" id="RNI32237.1"/>
    </source>
</evidence>
<accession>A0A3M9N4J1</accession>
<dbReference type="AlphaFoldDB" id="A0A3M9N4J1"/>
<feature type="domain" description="Restriction endonuclease type II EcoRII C-terminal" evidence="2">
    <location>
        <begin position="238"/>
        <end position="401"/>
    </location>
</feature>
<reference evidence="4 5" key="1">
    <citation type="submission" date="2018-11" db="EMBL/GenBank/DDBJ databases">
        <title>Rufibacter latericius sp. nov., isolated from water in Baiyang Lake.</title>
        <authorList>
            <person name="Yang Y."/>
        </authorList>
    </citation>
    <scope>NUCLEOTIDE SEQUENCE [LARGE SCALE GENOMIC DNA]</scope>
    <source>
        <strain evidence="4 5">MCC P1</strain>
    </source>
</reference>
<dbReference type="InterPro" id="IPR011335">
    <property type="entry name" value="Restrct_endonuc-II-like"/>
</dbReference>
<gene>
    <name evidence="4" type="ORF">EFA69_02610</name>
</gene>
<feature type="region of interest" description="Disordered" evidence="1">
    <location>
        <begin position="428"/>
        <end position="449"/>
    </location>
</feature>